<dbReference type="GO" id="GO:0005524">
    <property type="term" value="F:ATP binding"/>
    <property type="evidence" value="ECO:0007669"/>
    <property type="project" value="UniProtKB-UniRule"/>
</dbReference>
<keyword evidence="1" id="KW-0067">ATP-binding</keyword>
<keyword evidence="4" id="KW-1185">Reference proteome</keyword>
<organism evidence="3 4">
    <name type="scientific">Neolamprologus brichardi</name>
    <name type="common">Fairy cichlid</name>
    <name type="synonym">Lamprologus brichardi</name>
    <dbReference type="NCBI Taxonomy" id="32507"/>
    <lineage>
        <taxon>Eukaryota</taxon>
        <taxon>Metazoa</taxon>
        <taxon>Chordata</taxon>
        <taxon>Craniata</taxon>
        <taxon>Vertebrata</taxon>
        <taxon>Euteleostomi</taxon>
        <taxon>Actinopterygii</taxon>
        <taxon>Neopterygii</taxon>
        <taxon>Teleostei</taxon>
        <taxon>Neoteleostei</taxon>
        <taxon>Acanthomorphata</taxon>
        <taxon>Ovalentaria</taxon>
        <taxon>Cichlomorphae</taxon>
        <taxon>Cichliformes</taxon>
        <taxon>Cichlidae</taxon>
        <taxon>African cichlids</taxon>
        <taxon>Pseudocrenilabrinae</taxon>
        <taxon>Lamprologini</taxon>
        <taxon>Neolamprologus</taxon>
    </lineage>
</organism>
<dbReference type="Ensembl" id="ENSNBRT00000027755.1">
    <property type="protein sequence ID" value="ENSNBRP00000027047.1"/>
    <property type="gene ID" value="ENSNBRG00000020642.1"/>
</dbReference>
<reference evidence="3" key="1">
    <citation type="submission" date="2025-08" db="UniProtKB">
        <authorList>
            <consortium name="Ensembl"/>
        </authorList>
    </citation>
    <scope>IDENTIFICATION</scope>
</reference>
<keyword evidence="1" id="KW-0547">Nucleotide-binding</keyword>
<dbReference type="PROSITE" id="PS00107">
    <property type="entry name" value="PROTEIN_KINASE_ATP"/>
    <property type="match status" value="1"/>
</dbReference>
<dbReference type="InterPro" id="IPR017441">
    <property type="entry name" value="Protein_kinase_ATP_BS"/>
</dbReference>
<dbReference type="Proteomes" id="UP000261580">
    <property type="component" value="Unassembled WGS sequence"/>
</dbReference>
<dbReference type="GeneTree" id="ENSGT00940000157269"/>
<protein>
    <recommendedName>
        <fullName evidence="2">Serine-threonine/tyrosine-protein kinase catalytic domain-containing protein</fullName>
    </recommendedName>
</protein>
<dbReference type="Pfam" id="PF07714">
    <property type="entry name" value="PK_Tyr_Ser-Thr"/>
    <property type="match status" value="1"/>
</dbReference>
<reference evidence="3" key="2">
    <citation type="submission" date="2025-09" db="UniProtKB">
        <authorList>
            <consortium name="Ensembl"/>
        </authorList>
    </citation>
    <scope>IDENTIFICATION</scope>
</reference>
<sequence length="179" mass="19929">MHLAIDGLIDVFAGASSEMVLVQWPAGVNKYHQILIHYEIPSEKYKISKEDFVVGRILGEGFFGEVHDGVYKSPVSPSRIRVAIKTCKDCSADVKEKFLSEAGECIAAAVIISFSFHYTCQRVQGFVTQLQHVGIYNKKSTLGASWVLYGWVVCEGSQSACKEKRLDFFKLLEDVSSLI</sequence>
<evidence type="ECO:0000313" key="4">
    <source>
        <dbReference type="Proteomes" id="UP000261580"/>
    </source>
</evidence>
<evidence type="ECO:0000256" key="1">
    <source>
        <dbReference type="PROSITE-ProRule" id="PRU10141"/>
    </source>
</evidence>
<dbReference type="SUPFAM" id="SSF56112">
    <property type="entry name" value="Protein kinase-like (PK-like)"/>
    <property type="match status" value="1"/>
</dbReference>
<dbReference type="STRING" id="32507.ENSNBRP00000027047"/>
<feature type="binding site" evidence="1">
    <location>
        <position position="85"/>
    </location>
    <ligand>
        <name>ATP</name>
        <dbReference type="ChEBI" id="CHEBI:30616"/>
    </ligand>
</feature>
<proteinExistence type="predicted"/>
<name>A0A3Q4I948_NEOBR</name>
<dbReference type="InterPro" id="IPR011009">
    <property type="entry name" value="Kinase-like_dom_sf"/>
</dbReference>
<dbReference type="Gene3D" id="3.30.200.20">
    <property type="entry name" value="Phosphorylase Kinase, domain 1"/>
    <property type="match status" value="1"/>
</dbReference>
<evidence type="ECO:0000259" key="2">
    <source>
        <dbReference type="Pfam" id="PF07714"/>
    </source>
</evidence>
<dbReference type="GO" id="GO:0004672">
    <property type="term" value="F:protein kinase activity"/>
    <property type="evidence" value="ECO:0007669"/>
    <property type="project" value="InterPro"/>
</dbReference>
<evidence type="ECO:0000313" key="3">
    <source>
        <dbReference type="Ensembl" id="ENSNBRP00000027047.1"/>
    </source>
</evidence>
<accession>A0A3Q4I948</accession>
<feature type="domain" description="Serine-threonine/tyrosine-protein kinase catalytic" evidence="2">
    <location>
        <begin position="54"/>
        <end position="102"/>
    </location>
</feature>
<dbReference type="InterPro" id="IPR001245">
    <property type="entry name" value="Ser-Thr/Tyr_kinase_cat_dom"/>
</dbReference>
<dbReference type="AlphaFoldDB" id="A0A3Q4I948"/>